<keyword evidence="5" id="KW-0677">Repeat</keyword>
<dbReference type="SUPFAM" id="SSF57667">
    <property type="entry name" value="beta-beta-alpha zinc fingers"/>
    <property type="match status" value="2"/>
</dbReference>
<dbReference type="PROSITE" id="PS50157">
    <property type="entry name" value="ZINC_FINGER_C2H2_2"/>
    <property type="match status" value="3"/>
</dbReference>
<keyword evidence="3" id="KW-0597">Phosphoprotein</keyword>
<proteinExistence type="inferred from homology"/>
<feature type="compositionally biased region" description="Pro residues" evidence="15">
    <location>
        <begin position="328"/>
        <end position="347"/>
    </location>
</feature>
<feature type="compositionally biased region" description="Polar residues" evidence="15">
    <location>
        <begin position="274"/>
        <end position="285"/>
    </location>
</feature>
<dbReference type="FunFam" id="3.30.160.60:FF:000624">
    <property type="entry name" value="zinc finger protein 697"/>
    <property type="match status" value="1"/>
</dbReference>
<dbReference type="GO" id="GO:0008270">
    <property type="term" value="F:zinc ion binding"/>
    <property type="evidence" value="ECO:0007669"/>
    <property type="project" value="UniProtKB-KW"/>
</dbReference>
<keyword evidence="13" id="KW-0539">Nucleus</keyword>
<feature type="region of interest" description="Disordered" evidence="15">
    <location>
        <begin position="359"/>
        <end position="379"/>
    </location>
</feature>
<feature type="domain" description="C2H2-type" evidence="16">
    <location>
        <begin position="445"/>
        <end position="468"/>
    </location>
</feature>
<evidence type="ECO:0000256" key="9">
    <source>
        <dbReference type="ARBA" id="ARBA00023015"/>
    </source>
</evidence>
<evidence type="ECO:0000256" key="11">
    <source>
        <dbReference type="ARBA" id="ARBA00023159"/>
    </source>
</evidence>
<dbReference type="InterPro" id="IPR013087">
    <property type="entry name" value="Znf_C2H2_type"/>
</dbReference>
<gene>
    <name evidence="17" type="primary">KLF4</name>
</gene>
<dbReference type="Gene3D" id="3.30.160.60">
    <property type="entry name" value="Classic Zinc Finger"/>
    <property type="match status" value="3"/>
</dbReference>
<dbReference type="FunFam" id="3.30.160.60:FF:000018">
    <property type="entry name" value="Krueppel-like factor 15"/>
    <property type="match status" value="1"/>
</dbReference>
<evidence type="ECO:0000256" key="13">
    <source>
        <dbReference type="ARBA" id="ARBA00023242"/>
    </source>
</evidence>
<evidence type="ECO:0000256" key="3">
    <source>
        <dbReference type="ARBA" id="ARBA00022553"/>
    </source>
</evidence>
<feature type="region of interest" description="Disordered" evidence="15">
    <location>
        <begin position="273"/>
        <end position="347"/>
    </location>
</feature>
<protein>
    <submittedName>
        <fullName evidence="17">Kruppel like factor 4</fullName>
    </submittedName>
</protein>
<dbReference type="PROSITE" id="PS00028">
    <property type="entry name" value="ZINC_FINGER_C2H2_1"/>
    <property type="match status" value="3"/>
</dbReference>
<dbReference type="AlphaFoldDB" id="A0A8D2Q708"/>
<dbReference type="FunFam" id="3.30.160.60:FF:000237">
    <property type="entry name" value="Krueppel-like factor 2"/>
    <property type="match status" value="1"/>
</dbReference>
<dbReference type="GO" id="GO:0045893">
    <property type="term" value="P:positive regulation of DNA-templated transcription"/>
    <property type="evidence" value="ECO:0007669"/>
    <property type="project" value="UniProtKB-ARBA"/>
</dbReference>
<evidence type="ECO:0000256" key="7">
    <source>
        <dbReference type="ARBA" id="ARBA00022833"/>
    </source>
</evidence>
<keyword evidence="18" id="KW-1185">Reference proteome</keyword>
<evidence type="ECO:0000256" key="15">
    <source>
        <dbReference type="SAM" id="MobiDB-lite"/>
    </source>
</evidence>
<reference evidence="17" key="1">
    <citation type="submission" date="2025-08" db="UniProtKB">
        <authorList>
            <consortium name="Ensembl"/>
        </authorList>
    </citation>
    <scope>IDENTIFICATION</scope>
</reference>
<dbReference type="Pfam" id="PF00096">
    <property type="entry name" value="zf-C2H2"/>
    <property type="match status" value="3"/>
</dbReference>
<sequence>MRQPPPGEFDMALSGTLLPSISTFATTGTTGREKVLRPAGANNKWREELSHLKRFPPVLTGRPYDLSSEVENTTTSISGVTMTRRETEELNELLDFDFILSNSLMPQEQPTAAAAVVSSAPGSSPAVSSSGCPSVTTCDFPYQLQREDHTAGGGGAGILYNREQTPAAPFNLADINDVSPSGGFVAELMRPDLDPVYMQQQQQPPPLGSLHGKFVVKATVNMGEYNNHISVSSKNNAAAAAASPCTDGPVPPPVYNHVPRMCQKIKQEAAPSCTIGQSHGTTPRAQQHDFPLGRPLPSRTNPPLTPEEMMNSRDCHPSPQGLSHSALPLPPGYHPGPGYPPFLPEQLPPSALQYQELMPSGSCLSEETKPKRGRRSWPRKRTATHTCDYAGCGKTYTKSSHLKAHLRTHTGEKPYHCDWEGCGWKFARSDELTRHYRKHTGHRPFQCQRCDRAFSRSDHLALHMKRHF</sequence>
<reference evidence="17" key="2">
    <citation type="submission" date="2025-09" db="UniProtKB">
        <authorList>
            <consortium name="Ensembl"/>
        </authorList>
    </citation>
    <scope>IDENTIFICATION</scope>
</reference>
<evidence type="ECO:0000256" key="5">
    <source>
        <dbReference type="ARBA" id="ARBA00022737"/>
    </source>
</evidence>
<dbReference type="PANTHER" id="PTHR23235:SF117">
    <property type="entry name" value="KRUEPPEL-LIKE FACTOR 4"/>
    <property type="match status" value="1"/>
</dbReference>
<dbReference type="GO" id="GO:0000978">
    <property type="term" value="F:RNA polymerase II cis-regulatory region sequence-specific DNA binding"/>
    <property type="evidence" value="ECO:0007669"/>
    <property type="project" value="TreeGrafter"/>
</dbReference>
<dbReference type="CTD" id="9314"/>
<keyword evidence="12" id="KW-0804">Transcription</keyword>
<evidence type="ECO:0000313" key="17">
    <source>
        <dbReference type="Ensembl" id="ENSVKKP00000024220.1"/>
    </source>
</evidence>
<keyword evidence="10" id="KW-0238">DNA-binding</keyword>
<dbReference type="GO" id="GO:0000981">
    <property type="term" value="F:DNA-binding transcription factor activity, RNA polymerase II-specific"/>
    <property type="evidence" value="ECO:0007669"/>
    <property type="project" value="TreeGrafter"/>
</dbReference>
<evidence type="ECO:0000259" key="16">
    <source>
        <dbReference type="PROSITE" id="PS50157"/>
    </source>
</evidence>
<evidence type="ECO:0000256" key="4">
    <source>
        <dbReference type="ARBA" id="ARBA00022723"/>
    </source>
</evidence>
<dbReference type="OMA" id="LSTRDCH"/>
<keyword evidence="11" id="KW-0010">Activator</keyword>
<keyword evidence="8" id="KW-0832">Ubl conjugation</keyword>
<dbReference type="RefSeq" id="XP_044299963.1">
    <property type="nucleotide sequence ID" value="XM_044444028.1"/>
</dbReference>
<keyword evidence="7" id="KW-0862">Zinc</keyword>
<dbReference type="CDD" id="cd21582">
    <property type="entry name" value="KLF4_N"/>
    <property type="match status" value="1"/>
</dbReference>
<evidence type="ECO:0000256" key="1">
    <source>
        <dbReference type="ARBA" id="ARBA00004123"/>
    </source>
</evidence>
<keyword evidence="4" id="KW-0479">Metal-binding</keyword>
<dbReference type="Ensembl" id="ENSVKKT00000024811.1">
    <property type="protein sequence ID" value="ENSVKKP00000024220.1"/>
    <property type="gene ID" value="ENSVKKG00000015980.1"/>
</dbReference>
<evidence type="ECO:0000313" key="18">
    <source>
        <dbReference type="Proteomes" id="UP000694545"/>
    </source>
</evidence>
<dbReference type="InterPro" id="IPR036236">
    <property type="entry name" value="Znf_C2H2_sf"/>
</dbReference>
<dbReference type="SMART" id="SM00355">
    <property type="entry name" value="ZnF_C2H2"/>
    <property type="match status" value="3"/>
</dbReference>
<feature type="domain" description="C2H2-type" evidence="16">
    <location>
        <begin position="385"/>
        <end position="414"/>
    </location>
</feature>
<dbReference type="GO" id="GO:0005634">
    <property type="term" value="C:nucleus"/>
    <property type="evidence" value="ECO:0007669"/>
    <property type="project" value="UniProtKB-SubCell"/>
</dbReference>
<feature type="domain" description="C2H2-type" evidence="16">
    <location>
        <begin position="415"/>
        <end position="444"/>
    </location>
</feature>
<dbReference type="GeneID" id="123030246"/>
<evidence type="ECO:0000256" key="2">
    <source>
        <dbReference type="ARBA" id="ARBA00006991"/>
    </source>
</evidence>
<evidence type="ECO:0000256" key="10">
    <source>
        <dbReference type="ARBA" id="ARBA00023125"/>
    </source>
</evidence>
<comment type="similarity">
    <text evidence="2">Belongs to the krueppel C2H2-type zinc-finger protein family.</text>
</comment>
<keyword evidence="6 14" id="KW-0863">Zinc-finger</keyword>
<accession>A0A8D2Q708</accession>
<comment type="subcellular location">
    <subcellularLocation>
        <location evidence="1">Nucleus</location>
    </subcellularLocation>
</comment>
<name>A0A8D2Q708_VARKO</name>
<dbReference type="Proteomes" id="UP000694545">
    <property type="component" value="Unplaced"/>
</dbReference>
<evidence type="ECO:0000256" key="8">
    <source>
        <dbReference type="ARBA" id="ARBA00022843"/>
    </source>
</evidence>
<keyword evidence="9" id="KW-0805">Transcription regulation</keyword>
<dbReference type="PANTHER" id="PTHR23235">
    <property type="entry name" value="KRUEPPEL-LIKE TRANSCRIPTION FACTOR"/>
    <property type="match status" value="1"/>
</dbReference>
<organism evidence="17 18">
    <name type="scientific">Varanus komodoensis</name>
    <name type="common">Komodo dragon</name>
    <dbReference type="NCBI Taxonomy" id="61221"/>
    <lineage>
        <taxon>Eukaryota</taxon>
        <taxon>Metazoa</taxon>
        <taxon>Chordata</taxon>
        <taxon>Craniata</taxon>
        <taxon>Vertebrata</taxon>
        <taxon>Euteleostomi</taxon>
        <taxon>Lepidosauria</taxon>
        <taxon>Squamata</taxon>
        <taxon>Bifurcata</taxon>
        <taxon>Unidentata</taxon>
        <taxon>Episquamata</taxon>
        <taxon>Toxicofera</taxon>
        <taxon>Anguimorpha</taxon>
        <taxon>Paleoanguimorpha</taxon>
        <taxon>Varanoidea</taxon>
        <taxon>Varanidae</taxon>
        <taxon>Varanus</taxon>
    </lineage>
</organism>
<evidence type="ECO:0000256" key="12">
    <source>
        <dbReference type="ARBA" id="ARBA00023163"/>
    </source>
</evidence>
<evidence type="ECO:0000256" key="14">
    <source>
        <dbReference type="PROSITE-ProRule" id="PRU00042"/>
    </source>
</evidence>
<evidence type="ECO:0000256" key="6">
    <source>
        <dbReference type="ARBA" id="ARBA00022771"/>
    </source>
</evidence>